<proteinExistence type="predicted"/>
<accession>A0A0D0A6Z6</accession>
<reference evidence="1 2" key="1">
    <citation type="submission" date="2014-04" db="EMBL/GenBank/DDBJ databases">
        <authorList>
            <consortium name="DOE Joint Genome Institute"/>
            <person name="Kuo A."/>
            <person name="Kohler A."/>
            <person name="Costa M.D."/>
            <person name="Nagy L.G."/>
            <person name="Floudas D."/>
            <person name="Copeland A."/>
            <person name="Barry K.W."/>
            <person name="Cichocki N."/>
            <person name="Veneault-Fourrey C."/>
            <person name="LaButti K."/>
            <person name="Lindquist E.A."/>
            <person name="Lipzen A."/>
            <person name="Lundell T."/>
            <person name="Morin E."/>
            <person name="Murat C."/>
            <person name="Sun H."/>
            <person name="Tunlid A."/>
            <person name="Henrissat B."/>
            <person name="Grigoriev I.V."/>
            <person name="Hibbett D.S."/>
            <person name="Martin F."/>
            <person name="Nordberg H.P."/>
            <person name="Cantor M.N."/>
            <person name="Hua S.X."/>
        </authorList>
    </citation>
    <scope>NUCLEOTIDE SEQUENCE [LARGE SCALE GENOMIC DNA]</scope>
    <source>
        <strain evidence="1 2">441</strain>
    </source>
</reference>
<keyword evidence="2" id="KW-1185">Reference proteome</keyword>
<reference evidence="2" key="2">
    <citation type="submission" date="2015-01" db="EMBL/GenBank/DDBJ databases">
        <title>Evolutionary Origins and Diversification of the Mycorrhizal Mutualists.</title>
        <authorList>
            <consortium name="DOE Joint Genome Institute"/>
            <consortium name="Mycorrhizal Genomics Consortium"/>
            <person name="Kohler A."/>
            <person name="Kuo A."/>
            <person name="Nagy L.G."/>
            <person name="Floudas D."/>
            <person name="Copeland A."/>
            <person name="Barry K.W."/>
            <person name="Cichocki N."/>
            <person name="Veneault-Fourrey C."/>
            <person name="LaButti K."/>
            <person name="Lindquist E.A."/>
            <person name="Lipzen A."/>
            <person name="Lundell T."/>
            <person name="Morin E."/>
            <person name="Murat C."/>
            <person name="Riley R."/>
            <person name="Ohm R."/>
            <person name="Sun H."/>
            <person name="Tunlid A."/>
            <person name="Henrissat B."/>
            <person name="Grigoriev I.V."/>
            <person name="Hibbett D.S."/>
            <person name="Martin F."/>
        </authorList>
    </citation>
    <scope>NUCLEOTIDE SEQUENCE [LARGE SCALE GENOMIC DNA]</scope>
    <source>
        <strain evidence="2">441</strain>
    </source>
</reference>
<name>A0A0D0A6Z6_9AGAM</name>
<gene>
    <name evidence="1" type="ORF">PISMIDRAFT_671385</name>
</gene>
<dbReference type="HOGENOM" id="CLU_3093098_0_0_1"/>
<organism evidence="1 2">
    <name type="scientific">Pisolithus microcarpus 441</name>
    <dbReference type="NCBI Taxonomy" id="765257"/>
    <lineage>
        <taxon>Eukaryota</taxon>
        <taxon>Fungi</taxon>
        <taxon>Dikarya</taxon>
        <taxon>Basidiomycota</taxon>
        <taxon>Agaricomycotina</taxon>
        <taxon>Agaricomycetes</taxon>
        <taxon>Agaricomycetidae</taxon>
        <taxon>Boletales</taxon>
        <taxon>Sclerodermatineae</taxon>
        <taxon>Pisolithaceae</taxon>
        <taxon>Pisolithus</taxon>
    </lineage>
</organism>
<feature type="non-terminal residue" evidence="1">
    <location>
        <position position="1"/>
    </location>
</feature>
<evidence type="ECO:0000313" key="1">
    <source>
        <dbReference type="EMBL" id="KIK30232.1"/>
    </source>
</evidence>
<dbReference type="EMBL" id="KN833687">
    <property type="protein sequence ID" value="KIK30232.1"/>
    <property type="molecule type" value="Genomic_DNA"/>
</dbReference>
<evidence type="ECO:0000313" key="2">
    <source>
        <dbReference type="Proteomes" id="UP000054018"/>
    </source>
</evidence>
<sequence>GTVLGYMCGFVTGFACNHYGRDRKCASDSLAGHVNVKSGFSEDMHLMWTPPR</sequence>
<protein>
    <submittedName>
        <fullName evidence="1">Uncharacterized protein</fullName>
    </submittedName>
</protein>
<dbReference type="AlphaFoldDB" id="A0A0D0A6Z6"/>
<dbReference type="Proteomes" id="UP000054018">
    <property type="component" value="Unassembled WGS sequence"/>
</dbReference>